<organism evidence="2 3">
    <name type="scientific">Opisthorchis viverrini</name>
    <name type="common">Southeast Asian liver fluke</name>
    <dbReference type="NCBI Taxonomy" id="6198"/>
    <lineage>
        <taxon>Eukaryota</taxon>
        <taxon>Metazoa</taxon>
        <taxon>Spiralia</taxon>
        <taxon>Lophotrochozoa</taxon>
        <taxon>Platyhelminthes</taxon>
        <taxon>Trematoda</taxon>
        <taxon>Digenea</taxon>
        <taxon>Opisthorchiida</taxon>
        <taxon>Opisthorchiata</taxon>
        <taxon>Opisthorchiidae</taxon>
        <taxon>Opisthorchis</taxon>
    </lineage>
</organism>
<dbReference type="CTD" id="20327829"/>
<feature type="region of interest" description="Disordered" evidence="1">
    <location>
        <begin position="152"/>
        <end position="185"/>
    </location>
</feature>
<name>A0A074ZL86_OPIVI</name>
<evidence type="ECO:0000313" key="2">
    <source>
        <dbReference type="EMBL" id="KER28113.1"/>
    </source>
</evidence>
<feature type="region of interest" description="Disordered" evidence="1">
    <location>
        <begin position="285"/>
        <end position="304"/>
    </location>
</feature>
<protein>
    <submittedName>
        <fullName evidence="2">Uncharacterized protein</fullName>
    </submittedName>
</protein>
<feature type="region of interest" description="Disordered" evidence="1">
    <location>
        <begin position="1"/>
        <end position="24"/>
    </location>
</feature>
<keyword evidence="3" id="KW-1185">Reference proteome</keyword>
<evidence type="ECO:0000313" key="3">
    <source>
        <dbReference type="Proteomes" id="UP000054324"/>
    </source>
</evidence>
<dbReference type="AlphaFoldDB" id="A0A074ZL86"/>
<dbReference type="Proteomes" id="UP000054324">
    <property type="component" value="Unassembled WGS sequence"/>
</dbReference>
<sequence>MNRSELDSQNAVRNDRLGSPETLGYLSKREAAECTSIQKPPNQDPIQVNPNSKTLTCQEKSRVLSPPAAPSMGSEQHVSTHPSVIYSAQEHDTVSHRSNYAEMQLSRDSFPSDQQTLVPLTGGTLAHFSNNYYASERMKTVYRWMNSHKKENSCEKSDFPNCDTPSATEDSSEIRRPDHSEPSNVTCVNELPRGECTNKYNADLPMITSPVVIEPHVNSQQAVADQRIISANRSSVSTVSVVDESVKKVQAEESTNLKQITDQANQIDLPQYVSHIQRDDFRTVHSRNEPADQSSPASVDHSTHAVKNPGHLSASAKAGFDLHSANLPLLPSPVGTIDYLQHFRKISAASSKGGLEQRGFRNTDSLPMSGIWNKSYSSLNCDPMEFANSETVQTKTVEFTFPSSRCRQKENENQSEKGCDIKPTISVKALGVRCPVARNIHSLECCHCRFKTTHSSSDSSFSSVADTGRYTQHEVTRVKVDSVAGCSRAISASSYSSRRIRSQWTNLERPVHNTYAEMTPKSRSRSLQSSKNMLCRRPNHKLC</sequence>
<proteinExistence type="predicted"/>
<dbReference type="RefSeq" id="XP_009168183.1">
    <property type="nucleotide sequence ID" value="XM_009169919.1"/>
</dbReference>
<evidence type="ECO:0000256" key="1">
    <source>
        <dbReference type="SAM" id="MobiDB-lite"/>
    </source>
</evidence>
<accession>A0A074ZL86</accession>
<dbReference type="EMBL" id="KL596707">
    <property type="protein sequence ID" value="KER28113.1"/>
    <property type="molecule type" value="Genomic_DNA"/>
</dbReference>
<feature type="compositionally biased region" description="Basic and acidic residues" evidence="1">
    <location>
        <begin position="172"/>
        <end position="181"/>
    </location>
</feature>
<dbReference type="GeneID" id="20327829"/>
<feature type="region of interest" description="Disordered" evidence="1">
    <location>
        <begin position="518"/>
        <end position="543"/>
    </location>
</feature>
<reference evidence="2 3" key="1">
    <citation type="submission" date="2013-11" db="EMBL/GenBank/DDBJ databases">
        <title>Opisthorchis viverrini - life in the bile duct.</title>
        <authorList>
            <person name="Young N.D."/>
            <person name="Nagarajan N."/>
            <person name="Lin S.J."/>
            <person name="Korhonen P.K."/>
            <person name="Jex A.R."/>
            <person name="Hall R.S."/>
            <person name="Safavi-Hemami H."/>
            <person name="Kaewkong W."/>
            <person name="Bertrand D."/>
            <person name="Gao S."/>
            <person name="Seet Q."/>
            <person name="Wongkham S."/>
            <person name="Teh B.T."/>
            <person name="Wongkham C."/>
            <person name="Intapan P.M."/>
            <person name="Maleewong W."/>
            <person name="Yang X."/>
            <person name="Hu M."/>
            <person name="Wang Z."/>
            <person name="Hofmann A."/>
            <person name="Sternberg P.W."/>
            <person name="Tan P."/>
            <person name="Wang J."/>
            <person name="Gasser R.B."/>
        </authorList>
    </citation>
    <scope>NUCLEOTIDE SEQUENCE [LARGE SCALE GENOMIC DNA]</scope>
</reference>
<gene>
    <name evidence="2" type="ORF">T265_13662</name>
</gene>
<dbReference type="KEGG" id="ovi:T265_13662"/>
<dbReference type="OrthoDB" id="6254858at2759"/>